<evidence type="ECO:0000256" key="6">
    <source>
        <dbReference type="PROSITE-ProRule" id="PRU00221"/>
    </source>
</evidence>
<feature type="compositionally biased region" description="Polar residues" evidence="7">
    <location>
        <begin position="844"/>
        <end position="856"/>
    </location>
</feature>
<dbReference type="InterPro" id="IPR020472">
    <property type="entry name" value="WD40_PAC1"/>
</dbReference>
<feature type="compositionally biased region" description="Basic and acidic residues" evidence="7">
    <location>
        <begin position="1248"/>
        <end position="1262"/>
    </location>
</feature>
<feature type="region of interest" description="Disordered" evidence="7">
    <location>
        <begin position="822"/>
        <end position="862"/>
    </location>
</feature>
<protein>
    <recommendedName>
        <fullName evidence="10">WD repeat protein</fullName>
    </recommendedName>
</protein>
<dbReference type="Gene3D" id="2.130.10.10">
    <property type="entry name" value="YVTN repeat-like/Quinoprotein amine dehydrogenase"/>
    <property type="match status" value="2"/>
</dbReference>
<evidence type="ECO:0000256" key="4">
    <source>
        <dbReference type="ARBA" id="ARBA00022771"/>
    </source>
</evidence>
<feature type="region of interest" description="Disordered" evidence="7">
    <location>
        <begin position="652"/>
        <end position="700"/>
    </location>
</feature>
<feature type="repeat" description="WD" evidence="6">
    <location>
        <begin position="292"/>
        <end position="324"/>
    </location>
</feature>
<keyword evidence="9" id="KW-1185">Reference proteome</keyword>
<feature type="compositionally biased region" description="Low complexity" evidence="7">
    <location>
        <begin position="476"/>
        <end position="490"/>
    </location>
</feature>
<evidence type="ECO:0008006" key="10">
    <source>
        <dbReference type="Google" id="ProtNLM"/>
    </source>
</evidence>
<dbReference type="Proteomes" id="UP001166286">
    <property type="component" value="Unassembled WGS sequence"/>
</dbReference>
<feature type="compositionally biased region" description="Pro residues" evidence="7">
    <location>
        <begin position="11"/>
        <end position="22"/>
    </location>
</feature>
<dbReference type="InterPro" id="IPR037590">
    <property type="entry name" value="WDR24"/>
</dbReference>
<dbReference type="GO" id="GO:0016239">
    <property type="term" value="P:positive regulation of macroautophagy"/>
    <property type="evidence" value="ECO:0007669"/>
    <property type="project" value="TreeGrafter"/>
</dbReference>
<dbReference type="PROSITE" id="PS00678">
    <property type="entry name" value="WD_REPEATS_1"/>
    <property type="match status" value="2"/>
</dbReference>
<dbReference type="GO" id="GO:0005829">
    <property type="term" value="C:cytosol"/>
    <property type="evidence" value="ECO:0007669"/>
    <property type="project" value="TreeGrafter"/>
</dbReference>
<dbReference type="PROSITE" id="PS50294">
    <property type="entry name" value="WD_REPEATS_REGION"/>
    <property type="match status" value="2"/>
</dbReference>
<evidence type="ECO:0000256" key="2">
    <source>
        <dbReference type="ARBA" id="ARBA00022723"/>
    </source>
</evidence>
<evidence type="ECO:0000256" key="1">
    <source>
        <dbReference type="ARBA" id="ARBA00022574"/>
    </source>
</evidence>
<dbReference type="InterPro" id="IPR015943">
    <property type="entry name" value="WD40/YVTN_repeat-like_dom_sf"/>
</dbReference>
<feature type="compositionally biased region" description="Low complexity" evidence="7">
    <location>
        <begin position="60"/>
        <end position="75"/>
    </location>
</feature>
<dbReference type="PANTHER" id="PTHR46200:SF1">
    <property type="entry name" value="GATOR COMPLEX PROTEIN WDR24"/>
    <property type="match status" value="1"/>
</dbReference>
<evidence type="ECO:0000256" key="5">
    <source>
        <dbReference type="ARBA" id="ARBA00022833"/>
    </source>
</evidence>
<dbReference type="Pfam" id="PF00400">
    <property type="entry name" value="WD40"/>
    <property type="match status" value="3"/>
</dbReference>
<feature type="compositionally biased region" description="Basic and acidic residues" evidence="7">
    <location>
        <begin position="738"/>
        <end position="756"/>
    </location>
</feature>
<evidence type="ECO:0000313" key="9">
    <source>
        <dbReference type="Proteomes" id="UP001166286"/>
    </source>
</evidence>
<accession>A0AA39QVZ6</accession>
<keyword evidence="4" id="KW-0863">Zinc-finger</keyword>
<evidence type="ECO:0000313" key="8">
    <source>
        <dbReference type="EMBL" id="KAK0508866.1"/>
    </source>
</evidence>
<dbReference type="InterPro" id="IPR001680">
    <property type="entry name" value="WD40_rpt"/>
</dbReference>
<feature type="region of interest" description="Disordered" evidence="7">
    <location>
        <begin position="737"/>
        <end position="773"/>
    </location>
</feature>
<feature type="compositionally biased region" description="Polar residues" evidence="7">
    <location>
        <begin position="823"/>
        <end position="832"/>
    </location>
</feature>
<gene>
    <name evidence="8" type="ORF">JMJ35_008237</name>
</gene>
<reference evidence="8" key="1">
    <citation type="submission" date="2023-03" db="EMBL/GenBank/DDBJ databases">
        <title>Complete genome of Cladonia borealis.</title>
        <authorList>
            <person name="Park H."/>
        </authorList>
    </citation>
    <scope>NUCLEOTIDE SEQUENCE</scope>
    <source>
        <strain evidence="8">ANT050790</strain>
    </source>
</reference>
<dbReference type="GO" id="GO:0008270">
    <property type="term" value="F:zinc ion binding"/>
    <property type="evidence" value="ECO:0007669"/>
    <property type="project" value="UniProtKB-KW"/>
</dbReference>
<dbReference type="AlphaFoldDB" id="A0AA39QVZ6"/>
<feature type="region of interest" description="Disordered" evidence="7">
    <location>
        <begin position="39"/>
        <end position="87"/>
    </location>
</feature>
<keyword evidence="3" id="KW-0677">Repeat</keyword>
<feature type="compositionally biased region" description="Low complexity" evidence="7">
    <location>
        <begin position="1224"/>
        <end position="1238"/>
    </location>
</feature>
<organism evidence="8 9">
    <name type="scientific">Cladonia borealis</name>
    <dbReference type="NCBI Taxonomy" id="184061"/>
    <lineage>
        <taxon>Eukaryota</taxon>
        <taxon>Fungi</taxon>
        <taxon>Dikarya</taxon>
        <taxon>Ascomycota</taxon>
        <taxon>Pezizomycotina</taxon>
        <taxon>Lecanoromycetes</taxon>
        <taxon>OSLEUM clade</taxon>
        <taxon>Lecanoromycetidae</taxon>
        <taxon>Lecanorales</taxon>
        <taxon>Lecanorineae</taxon>
        <taxon>Cladoniaceae</taxon>
        <taxon>Cladonia</taxon>
    </lineage>
</organism>
<sequence>MSNYFLDDTRPPSPPPAPPLPPQRYGGFAATALARLAQPFGYGSRPPSANGHRSPEPRPSRLTVRRSSSPVSSRSATHKTGLPINSLDISPDRTHAVLAGRDILKTIQVSDAGCAEDFNLRTKIIAYASTHDASGGAISAKHKDQLAANDVKWSHGGFSTTIATAAANGQIVVYDINRAGVEIARLHEHVRQVHRLGFNPHRAAYMLSGSQDGTVRMWDLRDLSGDRSVMTCQSRQKYIGNSDGIRDLRWSPTDGTEFAVGTDNGIVQCWDIRKPVAPSLKISAHDNKSCHSIDWHPDGKYLVSGGADKNIRVWDTSSSNRRIKPSWEIRAPQAVLNVRWRPACWLSDRESPAAWRCTQVAASYDQQDPRMHIWDFRSPYVPLRVLDKYDTPATAMLWHSESLLWSVGSVGMFTQTDVKFTPKTMDQISPNTLDVAPNGKILFFSQKRERRRTSIEDVLDNLSKQNQRRSSTGERLSGSHSTLLGSSEGLPVKNRQRKGPSSLRSTKSSADTPPSIGSGGPILGLDLSLENGVHLSSQVAGIGYIEGLFDAEAFRYIARHQRAPSPISASDKTCDLHHVLSDAFRANSTISANTGQYRLSQSWQILALAVDNELYSRAVHSYQQRKTLSSPKNTVKRRALYATYKASNEATDYQEGTTTLSENEQPPTQLTTTSSGLEDASNMTTPLVRPVPDGRSEHDMPMNMESLQLLDPTWTKQPPKPLTPISGLANMASPEAFQTDKNHSPDDSEGSSKTDAESQDPSYPRQLPPDTGFVDMDRQMAERRAAIGNYRAIPRPLLRLDDPTSMVGSGLNVPTFGHESEESFQLLSASTDSSHRGRSVIGSFESNPDSQKSTSTPERELPSIDQLYDNTDQEDALVFDDEAQMRVPGSPPTSPPMAVSLQRGERAVDYTESVALGVSQRPAHSQQPIVHLEDMEEWPSAPITKIDERKPESDAYLISDFLPPEEEPDYFPPWTATAMFAPLTNFHTYKLHDAQLPAYLLVHLAPYLSQRFPYERAMLILLQYHSQLVSLELYAQAAELRKLAHPDYVEVAEHGLYQIVPGGPWCTVCRKPSKGTKRGYCERCKQPWAQCPICNGEGFSSIRHSLGGLDQAAESTSKYSNGADNLWGWCQECGHGGHSGCLRIWWGLEESEGACPTAACLCDCMPGTRRDEIVKKLEEEWKPPPVSKDDRKVGPSPAVQKARGLLGGPGTNAVSTQGIGAGRGALSLGAAGRTASGGKKVRIVAPEEEGRNGGNDSKDNDKTSVSVP</sequence>
<dbReference type="SUPFAM" id="SSF50978">
    <property type="entry name" value="WD40 repeat-like"/>
    <property type="match status" value="1"/>
</dbReference>
<feature type="compositionally biased region" description="Basic and acidic residues" evidence="7">
    <location>
        <begin position="1177"/>
        <end position="1193"/>
    </location>
</feature>
<feature type="repeat" description="WD" evidence="6">
    <location>
        <begin position="238"/>
        <end position="273"/>
    </location>
</feature>
<name>A0AA39QVZ6_9LECA</name>
<feature type="compositionally biased region" description="Polar residues" evidence="7">
    <location>
        <begin position="652"/>
        <end position="685"/>
    </location>
</feature>
<feature type="compositionally biased region" description="Polar residues" evidence="7">
    <location>
        <begin position="502"/>
        <end position="512"/>
    </location>
</feature>
<dbReference type="InterPro" id="IPR036322">
    <property type="entry name" value="WD40_repeat_dom_sf"/>
</dbReference>
<evidence type="ECO:0000256" key="7">
    <source>
        <dbReference type="SAM" id="MobiDB-lite"/>
    </source>
</evidence>
<dbReference type="PROSITE" id="PS50082">
    <property type="entry name" value="WD_REPEATS_2"/>
    <property type="match status" value="3"/>
</dbReference>
<dbReference type="InterPro" id="IPR019775">
    <property type="entry name" value="WD40_repeat_CS"/>
</dbReference>
<evidence type="ECO:0000256" key="3">
    <source>
        <dbReference type="ARBA" id="ARBA00022737"/>
    </source>
</evidence>
<feature type="repeat" description="WD" evidence="6">
    <location>
        <begin position="186"/>
        <end position="228"/>
    </location>
</feature>
<feature type="region of interest" description="Disordered" evidence="7">
    <location>
        <begin position="456"/>
        <end position="517"/>
    </location>
</feature>
<feature type="region of interest" description="Disordered" evidence="7">
    <location>
        <begin position="1177"/>
        <end position="1268"/>
    </location>
</feature>
<dbReference type="EMBL" id="JAFEKC020000019">
    <property type="protein sequence ID" value="KAK0508866.1"/>
    <property type="molecule type" value="Genomic_DNA"/>
</dbReference>
<dbReference type="PRINTS" id="PR00320">
    <property type="entry name" value="GPROTEINBRPT"/>
</dbReference>
<proteinExistence type="predicted"/>
<dbReference type="PANTHER" id="PTHR46200">
    <property type="entry name" value="GATOR COMPLEX PROTEIN WDR24"/>
    <property type="match status" value="1"/>
</dbReference>
<keyword evidence="5" id="KW-0862">Zinc</keyword>
<feature type="compositionally biased region" description="Polar residues" evidence="7">
    <location>
        <begin position="462"/>
        <end position="474"/>
    </location>
</feature>
<dbReference type="GO" id="GO:0005774">
    <property type="term" value="C:vacuolar membrane"/>
    <property type="evidence" value="ECO:0007669"/>
    <property type="project" value="TreeGrafter"/>
</dbReference>
<dbReference type="SMART" id="SM00320">
    <property type="entry name" value="WD40"/>
    <property type="match status" value="4"/>
</dbReference>
<keyword evidence="1 6" id="KW-0853">WD repeat</keyword>
<feature type="region of interest" description="Disordered" evidence="7">
    <location>
        <begin position="1"/>
        <end position="26"/>
    </location>
</feature>
<keyword evidence="2" id="KW-0479">Metal-binding</keyword>
<dbReference type="GO" id="GO:0061700">
    <property type="term" value="C:GATOR2 complex"/>
    <property type="evidence" value="ECO:0007669"/>
    <property type="project" value="TreeGrafter"/>
</dbReference>
<dbReference type="GO" id="GO:1904263">
    <property type="term" value="P:positive regulation of TORC1 signaling"/>
    <property type="evidence" value="ECO:0007669"/>
    <property type="project" value="TreeGrafter"/>
</dbReference>
<comment type="caution">
    <text evidence="8">The sequence shown here is derived from an EMBL/GenBank/DDBJ whole genome shotgun (WGS) entry which is preliminary data.</text>
</comment>